<sequence>MAWMTCSCTSWPCTQRPPHSAIPSTAPWTAGWQAPARPGPLSPARGPATVSPWTCSDRPHHRSLWCRHHPPSSTVRTARLSPCPPHFHMALVPSCPPDAACTSAASTLHRFTCKRCGAGSDINLGGNKQVPHLMPVCHTPGSSFPQGLREPVQGLAVKCPESHGVGP</sequence>
<protein>
    <submittedName>
        <fullName evidence="2">cDNA: FLJ22615 fis, clone HSI05118</fullName>
    </submittedName>
</protein>
<accession>Q9H645</accession>
<dbReference type="PeptideAtlas" id="Q9H645"/>
<evidence type="ECO:0000256" key="1">
    <source>
        <dbReference type="SAM" id="MobiDB-lite"/>
    </source>
</evidence>
<dbReference type="AlphaFoldDB" id="Q9H645"/>
<reference evidence="2" key="1">
    <citation type="submission" date="2000-08" db="EMBL/GenBank/DDBJ databases">
        <title>NEDO human cDNA sequencing project.</title>
        <authorList>
            <person name="Watanabe K."/>
            <person name="Kumagai A."/>
            <person name="Itakura S."/>
            <person name="Yamazaki M."/>
            <person name="Tashiro H."/>
            <person name="Ota T."/>
            <person name="Suzuki Y."/>
            <person name="Obayashi M."/>
            <person name="Nishi T."/>
            <person name="Shibahara T."/>
            <person name="Tanaka T."/>
            <person name="Nakamura Y."/>
            <person name="Isogai T."/>
            <person name="Sugano S."/>
        </authorList>
    </citation>
    <scope>NUCLEOTIDE SEQUENCE</scope>
    <source>
        <tissue evidence="2">Human small intestine</tissue>
    </source>
</reference>
<name>Q9H645_HUMAN</name>
<organism evidence="2">
    <name type="scientific">Homo sapiens</name>
    <name type="common">Human</name>
    <dbReference type="NCBI Taxonomy" id="9606"/>
    <lineage>
        <taxon>Eukaryota</taxon>
        <taxon>Metazoa</taxon>
        <taxon>Chordata</taxon>
        <taxon>Craniata</taxon>
        <taxon>Vertebrata</taxon>
        <taxon>Euteleostomi</taxon>
        <taxon>Mammalia</taxon>
        <taxon>Eutheria</taxon>
        <taxon>Euarchontoglires</taxon>
        <taxon>Primates</taxon>
        <taxon>Haplorrhini</taxon>
        <taxon>Catarrhini</taxon>
        <taxon>Hominidae</taxon>
        <taxon>Homo</taxon>
    </lineage>
</organism>
<evidence type="ECO:0000313" key="2">
    <source>
        <dbReference type="EMBL" id="BAB15421.1"/>
    </source>
</evidence>
<proteinExistence type="evidence at transcript level"/>
<dbReference type="EMBL" id="AK026268">
    <property type="protein sequence ID" value="BAB15421.1"/>
    <property type="molecule type" value="mRNA"/>
</dbReference>
<feature type="region of interest" description="Disordered" evidence="1">
    <location>
        <begin position="24"/>
        <end position="53"/>
    </location>
</feature>